<feature type="domain" description="AB hydrolase-1" evidence="1">
    <location>
        <begin position="14"/>
        <end position="237"/>
    </location>
</feature>
<reference evidence="3" key="1">
    <citation type="submission" date="2016-01" db="EMBL/GenBank/DDBJ databases">
        <authorList>
            <person name="Mitreva M."/>
            <person name="Pepin K.H."/>
            <person name="Mihindukulasuriya K.A."/>
            <person name="Fulton R."/>
            <person name="Fronick C."/>
            <person name="O'Laughlin M."/>
            <person name="Miner T."/>
            <person name="Herter B."/>
            <person name="Rosa B.A."/>
            <person name="Cordes M."/>
            <person name="Tomlinson C."/>
            <person name="Wollam A."/>
            <person name="Palsikar V.B."/>
            <person name="Mardis E.R."/>
            <person name="Wilson R.K."/>
        </authorList>
    </citation>
    <scope>NUCLEOTIDE SEQUENCE [LARGE SCALE GENOMIC DNA]</scope>
    <source>
        <strain evidence="3">DNF00729</strain>
    </source>
</reference>
<dbReference type="InterPro" id="IPR050266">
    <property type="entry name" value="AB_hydrolase_sf"/>
</dbReference>
<dbReference type="PATRIC" id="fig|755172.3.peg.794"/>
<gene>
    <name evidence="2" type="ORF">HMPREF1863_00825</name>
</gene>
<name>A0A134AHC1_9FIRM</name>
<dbReference type="Gene3D" id="3.40.50.1820">
    <property type="entry name" value="alpha/beta hydrolase"/>
    <property type="match status" value="1"/>
</dbReference>
<dbReference type="STRING" id="755172.HMPREF1863_00825"/>
<comment type="caution">
    <text evidence="2">The sequence shown here is derived from an EMBL/GenBank/DDBJ whole genome shotgun (WGS) entry which is preliminary data.</text>
</comment>
<keyword evidence="3" id="KW-1185">Reference proteome</keyword>
<evidence type="ECO:0000313" key="3">
    <source>
        <dbReference type="Proteomes" id="UP000070442"/>
    </source>
</evidence>
<dbReference type="Proteomes" id="UP000070442">
    <property type="component" value="Unassembled WGS sequence"/>
</dbReference>
<dbReference type="PANTHER" id="PTHR43798">
    <property type="entry name" value="MONOACYLGLYCEROL LIPASE"/>
    <property type="match status" value="1"/>
</dbReference>
<dbReference type="EMBL" id="LSDG01000023">
    <property type="protein sequence ID" value="KXB67099.1"/>
    <property type="molecule type" value="Genomic_DNA"/>
</dbReference>
<evidence type="ECO:0000313" key="2">
    <source>
        <dbReference type="EMBL" id="KXB67099.1"/>
    </source>
</evidence>
<proteinExistence type="predicted"/>
<organism evidence="2 3">
    <name type="scientific">Aedoeadaptatus coxii</name>
    <dbReference type="NCBI Taxonomy" id="755172"/>
    <lineage>
        <taxon>Bacteria</taxon>
        <taxon>Bacillati</taxon>
        <taxon>Bacillota</taxon>
        <taxon>Tissierellia</taxon>
        <taxon>Tissierellales</taxon>
        <taxon>Peptoniphilaceae</taxon>
        <taxon>Aedoeadaptatus</taxon>
    </lineage>
</organism>
<dbReference type="OrthoDB" id="1643507at2"/>
<accession>A0A134AHC1</accession>
<dbReference type="Pfam" id="PF12697">
    <property type="entry name" value="Abhydrolase_6"/>
    <property type="match status" value="1"/>
</dbReference>
<dbReference type="AlphaFoldDB" id="A0A134AHC1"/>
<dbReference type="RefSeq" id="WP_068367525.1">
    <property type="nucleotide sequence ID" value="NZ_KQ960172.1"/>
</dbReference>
<protein>
    <recommendedName>
        <fullName evidence="1">AB hydrolase-1 domain-containing protein</fullName>
    </recommendedName>
</protein>
<dbReference type="InterPro" id="IPR000073">
    <property type="entry name" value="AB_hydrolase_1"/>
</dbReference>
<dbReference type="SUPFAM" id="SSF53474">
    <property type="entry name" value="alpha/beta-Hydrolases"/>
    <property type="match status" value="1"/>
</dbReference>
<evidence type="ECO:0000259" key="1">
    <source>
        <dbReference type="Pfam" id="PF12697"/>
    </source>
</evidence>
<sequence>MHYQSYGNKENKSLLFIHGLASSATLCFEPLLEFLKDYYVILWELEGHSEHQPGDFLSLKASVDAIEEFILSEMEGGVYGLCGFSMGATMAVELIGRGKISAERLFIDGAVTVPMGLKALPLTLVFATGVHRMKKGKWIPKVAMDRLMGKGNDSVSAMVYPGVSDRSVKNACRDLYRYTIPEGLRSFTHPVLSLRGSEEPIAAESERLLRMYLPHMETRVFDGKGHGQFLFEEPKAYGDILRRFLE</sequence>
<dbReference type="InterPro" id="IPR029058">
    <property type="entry name" value="AB_hydrolase_fold"/>
</dbReference>